<dbReference type="EC" id="1.11.1.6" evidence="2"/>
<dbReference type="InterPro" id="IPR011614">
    <property type="entry name" value="Catalase_core"/>
</dbReference>
<dbReference type="EMBL" id="BPVZ01000058">
    <property type="protein sequence ID" value="GKV21914.1"/>
    <property type="molecule type" value="Genomic_DNA"/>
</dbReference>
<dbReference type="Proteomes" id="UP001054252">
    <property type="component" value="Unassembled WGS sequence"/>
</dbReference>
<dbReference type="AlphaFoldDB" id="A0AAV5KBG8"/>
<dbReference type="SMART" id="SM01060">
    <property type="entry name" value="Catalase"/>
    <property type="match status" value="1"/>
</dbReference>
<dbReference type="PANTHER" id="PTHR11465:SF23">
    <property type="entry name" value="CATALASE-2"/>
    <property type="match status" value="1"/>
</dbReference>
<feature type="chain" id="PRO_5043786547" description="catalase" evidence="3">
    <location>
        <begin position="29"/>
        <end position="331"/>
    </location>
</feature>
<evidence type="ECO:0000313" key="5">
    <source>
        <dbReference type="EMBL" id="GKV21914.1"/>
    </source>
</evidence>
<name>A0AAV5KBG8_9ROSI</name>
<dbReference type="GO" id="GO:0005737">
    <property type="term" value="C:cytoplasm"/>
    <property type="evidence" value="ECO:0007669"/>
    <property type="project" value="TreeGrafter"/>
</dbReference>
<dbReference type="InterPro" id="IPR018028">
    <property type="entry name" value="Catalase"/>
</dbReference>
<reference evidence="5 6" key="1">
    <citation type="journal article" date="2021" name="Commun. Biol.">
        <title>The genome of Shorea leprosula (Dipterocarpaceae) highlights the ecological relevance of drought in aseasonal tropical rainforests.</title>
        <authorList>
            <person name="Ng K.K.S."/>
            <person name="Kobayashi M.J."/>
            <person name="Fawcett J.A."/>
            <person name="Hatakeyama M."/>
            <person name="Paape T."/>
            <person name="Ng C.H."/>
            <person name="Ang C.C."/>
            <person name="Tnah L.H."/>
            <person name="Lee C.T."/>
            <person name="Nishiyama T."/>
            <person name="Sese J."/>
            <person name="O'Brien M.J."/>
            <person name="Copetti D."/>
            <person name="Mohd Noor M.I."/>
            <person name="Ong R.C."/>
            <person name="Putra M."/>
            <person name="Sireger I.Z."/>
            <person name="Indrioko S."/>
            <person name="Kosugi Y."/>
            <person name="Izuno A."/>
            <person name="Isagi Y."/>
            <person name="Lee S.L."/>
            <person name="Shimizu K.K."/>
        </authorList>
    </citation>
    <scope>NUCLEOTIDE SEQUENCE [LARGE SCALE GENOMIC DNA]</scope>
    <source>
        <strain evidence="5">214</strain>
    </source>
</reference>
<proteinExistence type="predicted"/>
<evidence type="ECO:0000259" key="4">
    <source>
        <dbReference type="SMART" id="SM01060"/>
    </source>
</evidence>
<dbReference type="Gene3D" id="2.40.180.10">
    <property type="entry name" value="Catalase core domain"/>
    <property type="match status" value="2"/>
</dbReference>
<organism evidence="5 6">
    <name type="scientific">Rubroshorea leprosula</name>
    <dbReference type="NCBI Taxonomy" id="152421"/>
    <lineage>
        <taxon>Eukaryota</taxon>
        <taxon>Viridiplantae</taxon>
        <taxon>Streptophyta</taxon>
        <taxon>Embryophyta</taxon>
        <taxon>Tracheophyta</taxon>
        <taxon>Spermatophyta</taxon>
        <taxon>Magnoliopsida</taxon>
        <taxon>eudicotyledons</taxon>
        <taxon>Gunneridae</taxon>
        <taxon>Pentapetalae</taxon>
        <taxon>rosids</taxon>
        <taxon>malvids</taxon>
        <taxon>Malvales</taxon>
        <taxon>Dipterocarpaceae</taxon>
        <taxon>Rubroshorea</taxon>
    </lineage>
</organism>
<dbReference type="GO" id="GO:0020037">
    <property type="term" value="F:heme binding"/>
    <property type="evidence" value="ECO:0007669"/>
    <property type="project" value="InterPro"/>
</dbReference>
<sequence length="331" mass="36783">MDPYKFLVFSVEFVYLVSLLDAVRPSSAHNSPFFTTNFGASVWNNNSSLTVGSRGPILLEDYHLVEKLANVDKEQNPEHVVHAKGASAKGFFEVTHDISHPTCADFLRAPRVQTPVIVTFSTVIHERGSPETLKDPQGFAVKFYTREAGKAHYVQFHWKPTCGVKCLLEDETIRVGGGNNSHATQDLYDSIVAGSYPKWKLFIQIINIDHEDKFGFDPLDVTKTWPEDILPLQPVGRLVLNKNIDNLFAENEQLTLGPRIIVLGKSISLIVGLRPCLIQGSHMRSTAFGSNTGLRLTSLLVGSSLLALMSDQAIKDDEIFKHGSKRIVSPW</sequence>
<dbReference type="InterPro" id="IPR020835">
    <property type="entry name" value="Catalase_sf"/>
</dbReference>
<dbReference type="GO" id="GO:0042542">
    <property type="term" value="P:response to hydrogen peroxide"/>
    <property type="evidence" value="ECO:0007669"/>
    <property type="project" value="TreeGrafter"/>
</dbReference>
<dbReference type="PRINTS" id="PR00067">
    <property type="entry name" value="CATALASE"/>
</dbReference>
<evidence type="ECO:0000256" key="3">
    <source>
        <dbReference type="SAM" id="SignalP"/>
    </source>
</evidence>
<comment type="cofactor">
    <cofactor evidence="1">
        <name>heme</name>
        <dbReference type="ChEBI" id="CHEBI:30413"/>
    </cofactor>
</comment>
<evidence type="ECO:0000313" key="6">
    <source>
        <dbReference type="Proteomes" id="UP001054252"/>
    </source>
</evidence>
<dbReference type="SUPFAM" id="SSF56634">
    <property type="entry name" value="Heme-dependent catalase-like"/>
    <property type="match status" value="1"/>
</dbReference>
<dbReference type="PROSITE" id="PS51402">
    <property type="entry name" value="CATALASE_3"/>
    <property type="match status" value="1"/>
</dbReference>
<comment type="caution">
    <text evidence="5">The sequence shown here is derived from an EMBL/GenBank/DDBJ whole genome shotgun (WGS) entry which is preliminary data.</text>
</comment>
<dbReference type="Pfam" id="PF00199">
    <property type="entry name" value="Catalase"/>
    <property type="match status" value="1"/>
</dbReference>
<feature type="signal peptide" evidence="3">
    <location>
        <begin position="1"/>
        <end position="28"/>
    </location>
</feature>
<keyword evidence="3" id="KW-0732">Signal</keyword>
<evidence type="ECO:0000256" key="1">
    <source>
        <dbReference type="ARBA" id="ARBA00001971"/>
    </source>
</evidence>
<evidence type="ECO:0000256" key="2">
    <source>
        <dbReference type="ARBA" id="ARBA00012314"/>
    </source>
</evidence>
<keyword evidence="6" id="KW-1185">Reference proteome</keyword>
<dbReference type="GO" id="GO:0042744">
    <property type="term" value="P:hydrogen peroxide catabolic process"/>
    <property type="evidence" value="ECO:0007669"/>
    <property type="project" value="TreeGrafter"/>
</dbReference>
<feature type="domain" description="Catalase core" evidence="4">
    <location>
        <begin position="35"/>
        <end position="303"/>
    </location>
</feature>
<dbReference type="GO" id="GO:0004096">
    <property type="term" value="F:catalase activity"/>
    <property type="evidence" value="ECO:0007669"/>
    <property type="project" value="UniProtKB-EC"/>
</dbReference>
<protein>
    <recommendedName>
        <fullName evidence="2">catalase</fullName>
        <ecNumber evidence="2">1.11.1.6</ecNumber>
    </recommendedName>
</protein>
<accession>A0AAV5KBG8</accession>
<gene>
    <name evidence="5" type="ORF">SLEP1_g31840</name>
</gene>
<dbReference type="PANTHER" id="PTHR11465">
    <property type="entry name" value="CATALASE"/>
    <property type="match status" value="1"/>
</dbReference>